<reference evidence="3 4" key="1">
    <citation type="submission" date="2019-04" db="EMBL/GenBank/DDBJ databases">
        <title>Flavobacterium sp. nov. isolated from construction timber.</title>
        <authorList>
            <person name="Lin S.-Y."/>
            <person name="Chang C.-T."/>
            <person name="Young C.-C."/>
        </authorList>
    </citation>
    <scope>NUCLEOTIDE SEQUENCE [LARGE SCALE GENOMIC DNA]</scope>
    <source>
        <strain evidence="3 4">CC-CTC003</strain>
    </source>
</reference>
<accession>A0A4S3ZZ05</accession>
<protein>
    <submittedName>
        <fullName evidence="3">Hydrolase</fullName>
    </submittedName>
</protein>
<dbReference type="InterPro" id="IPR045670">
    <property type="entry name" value="DUF5916"/>
</dbReference>
<dbReference type="SUPFAM" id="SSF49344">
    <property type="entry name" value="CBD9-like"/>
    <property type="match status" value="1"/>
</dbReference>
<dbReference type="Pfam" id="PF19313">
    <property type="entry name" value="DUF5916"/>
    <property type="match status" value="1"/>
</dbReference>
<dbReference type="EMBL" id="SSNZ01000002">
    <property type="protein sequence ID" value="THF51175.1"/>
    <property type="molecule type" value="Genomic_DNA"/>
</dbReference>
<evidence type="ECO:0000259" key="1">
    <source>
        <dbReference type="Pfam" id="PF06452"/>
    </source>
</evidence>
<dbReference type="CDD" id="cd09618">
    <property type="entry name" value="CBM9_like_2"/>
    <property type="match status" value="1"/>
</dbReference>
<dbReference type="GO" id="GO:0016052">
    <property type="term" value="P:carbohydrate catabolic process"/>
    <property type="evidence" value="ECO:0007669"/>
    <property type="project" value="InterPro"/>
</dbReference>
<comment type="caution">
    <text evidence="3">The sequence shown here is derived from an EMBL/GenBank/DDBJ whole genome shotgun (WGS) entry which is preliminary data.</text>
</comment>
<dbReference type="InterPro" id="IPR010502">
    <property type="entry name" value="Carb-bd_dom_fam9"/>
</dbReference>
<organism evidence="3 4">
    <name type="scientific">Flavobacterium supellecticarium</name>
    <dbReference type="NCBI Taxonomy" id="2565924"/>
    <lineage>
        <taxon>Bacteria</taxon>
        <taxon>Pseudomonadati</taxon>
        <taxon>Bacteroidota</taxon>
        <taxon>Flavobacteriia</taxon>
        <taxon>Flavobacteriales</taxon>
        <taxon>Flavobacteriaceae</taxon>
        <taxon>Flavobacterium</taxon>
    </lineage>
</organism>
<evidence type="ECO:0000313" key="3">
    <source>
        <dbReference type="EMBL" id="THF51175.1"/>
    </source>
</evidence>
<sequence>MKNVIFIVFIAINATFIFGQEVTPDFQNKKRLKASPLRNTIIIDGKPNENEWKNAEAATGFITFQPDNGNPAPYEKRTEVKVLYDDDGIYIAAFLYDDPSKIVKEITERDKFGTSDFFGIFINGYNDGQQDFRFFVSTAGTQMDCIATESGEDYSWDGIWYSNINLTDYGWTVEMKIPYAALRFSEQKEQIWGVNFFREIRRDRQKFTWNRIDNKIGNTITQAGILEGIRDIKPPTRLFLIPYSSYYINQNKANGTNTEFKAGMDIKYGINDSFTLDAILVPDFGQTAFDNVVLNLGPFEQQFNENRPFFTEGTDMFNKGSLLYSRRIGGSPSTSPDVGEKEEIQQYPSRINLINAVKISGRTSKGLGIGVMNAVTEKAEATIRNSETGATRTEVVEPLANYNILVLDQRFRKNSSVSVVNTSVIREGAFRDANVSAFLFDLNTKANTYNLSGNVKFSHVNDFDGNRNGYTAYLNFGKTSGNYRFSTNASYISDQYDINDLGIIFMTNYHNVTFNGSYRILNPNKTFNTFKISTIAYTELENVTGKPQEASLEFNLETTDKKNHYFGAGFLVSPFETFDFYQPRRDGRYVYNPKYMFNWIDISTNYNYPFALDANLFVDFYDQDKRRNYGIRLSPRYRFSDQFTLIYAVDWSRQNNEKGWVDFNNDQIIFANRNRNTIENTVTGKFSINSKMTINLKARYYWSYAENLTFLTLTDDGYFLPNATYNENQNSNFKIWNFDLSYSWWFAPGSQLSILYRNNAIHSERRLNKNIIDNLEHTLSNNLNNTLSISFRYYIDYNNAKKWFKT</sequence>
<dbReference type="Pfam" id="PF06452">
    <property type="entry name" value="CBM9_1"/>
    <property type="match status" value="1"/>
</dbReference>
<evidence type="ECO:0000313" key="4">
    <source>
        <dbReference type="Proteomes" id="UP000307507"/>
    </source>
</evidence>
<feature type="domain" description="DUF5916" evidence="2">
    <location>
        <begin position="234"/>
        <end position="804"/>
    </location>
</feature>
<dbReference type="GO" id="GO:0004553">
    <property type="term" value="F:hydrolase activity, hydrolyzing O-glycosyl compounds"/>
    <property type="evidence" value="ECO:0007669"/>
    <property type="project" value="InterPro"/>
</dbReference>
<feature type="domain" description="Carbohydrate-binding" evidence="1">
    <location>
        <begin position="43"/>
        <end position="194"/>
    </location>
</feature>
<dbReference type="RefSeq" id="WP_136402162.1">
    <property type="nucleotide sequence ID" value="NZ_SSNZ01000002.1"/>
</dbReference>
<name>A0A4S3ZZ05_9FLAO</name>
<dbReference type="AlphaFoldDB" id="A0A4S3ZZ05"/>
<dbReference type="OrthoDB" id="9786766at2"/>
<keyword evidence="3" id="KW-0378">Hydrolase</keyword>
<proteinExistence type="predicted"/>
<dbReference type="GO" id="GO:0030246">
    <property type="term" value="F:carbohydrate binding"/>
    <property type="evidence" value="ECO:0007669"/>
    <property type="project" value="InterPro"/>
</dbReference>
<dbReference type="Gene3D" id="2.60.40.1190">
    <property type="match status" value="1"/>
</dbReference>
<gene>
    <name evidence="3" type="ORF">E6C50_05210</name>
</gene>
<dbReference type="Proteomes" id="UP000307507">
    <property type="component" value="Unassembled WGS sequence"/>
</dbReference>
<keyword evidence="4" id="KW-1185">Reference proteome</keyword>
<evidence type="ECO:0000259" key="2">
    <source>
        <dbReference type="Pfam" id="PF19313"/>
    </source>
</evidence>